<evidence type="ECO:0000259" key="11">
    <source>
        <dbReference type="PROSITE" id="PS50011"/>
    </source>
</evidence>
<evidence type="ECO:0000313" key="14">
    <source>
        <dbReference type="Proteomes" id="UP001500339"/>
    </source>
</evidence>
<keyword evidence="10" id="KW-0472">Membrane</keyword>
<keyword evidence="10" id="KW-0812">Transmembrane</keyword>
<dbReference type="Pfam" id="PF03793">
    <property type="entry name" value="PASTA"/>
    <property type="match status" value="3"/>
</dbReference>
<dbReference type="CDD" id="cd06577">
    <property type="entry name" value="PASTA_pknB"/>
    <property type="match status" value="3"/>
</dbReference>
<dbReference type="Pfam" id="PF00069">
    <property type="entry name" value="Pkinase"/>
    <property type="match status" value="1"/>
</dbReference>
<dbReference type="SMART" id="SM00740">
    <property type="entry name" value="PASTA"/>
    <property type="match status" value="3"/>
</dbReference>
<evidence type="ECO:0000256" key="1">
    <source>
        <dbReference type="ARBA" id="ARBA00012513"/>
    </source>
</evidence>
<dbReference type="EC" id="2.7.11.1" evidence="1"/>
<feature type="domain" description="PASTA" evidence="12">
    <location>
        <begin position="350"/>
        <end position="416"/>
    </location>
</feature>
<feature type="binding site" evidence="9">
    <location>
        <position position="39"/>
    </location>
    <ligand>
        <name>ATP</name>
        <dbReference type="ChEBI" id="CHEBI:30616"/>
    </ligand>
</feature>
<dbReference type="PROSITE" id="PS50011">
    <property type="entry name" value="PROTEIN_KINASE_DOM"/>
    <property type="match status" value="1"/>
</dbReference>
<dbReference type="PROSITE" id="PS51178">
    <property type="entry name" value="PASTA"/>
    <property type="match status" value="3"/>
</dbReference>
<evidence type="ECO:0000313" key="13">
    <source>
        <dbReference type="EMBL" id="GAA0722792.1"/>
    </source>
</evidence>
<dbReference type="RefSeq" id="WP_343768326.1">
    <property type="nucleotide sequence ID" value="NZ_BAAACF010000001.1"/>
</dbReference>
<dbReference type="CDD" id="cd14014">
    <property type="entry name" value="STKc_PknB_like"/>
    <property type="match status" value="1"/>
</dbReference>
<keyword evidence="2" id="KW-0723">Serine/threonine-protein kinase</keyword>
<evidence type="ECO:0000256" key="6">
    <source>
        <dbReference type="ARBA" id="ARBA00022840"/>
    </source>
</evidence>
<comment type="catalytic activity">
    <reaction evidence="8">
        <text>L-seryl-[protein] + ATP = O-phospho-L-seryl-[protein] + ADP + H(+)</text>
        <dbReference type="Rhea" id="RHEA:17989"/>
        <dbReference type="Rhea" id="RHEA-COMP:9863"/>
        <dbReference type="Rhea" id="RHEA-COMP:11604"/>
        <dbReference type="ChEBI" id="CHEBI:15378"/>
        <dbReference type="ChEBI" id="CHEBI:29999"/>
        <dbReference type="ChEBI" id="CHEBI:30616"/>
        <dbReference type="ChEBI" id="CHEBI:83421"/>
        <dbReference type="ChEBI" id="CHEBI:456216"/>
        <dbReference type="EC" id="2.7.11.1"/>
    </reaction>
</comment>
<dbReference type="PROSITE" id="PS00108">
    <property type="entry name" value="PROTEIN_KINASE_ST"/>
    <property type="match status" value="1"/>
</dbReference>
<evidence type="ECO:0000259" key="12">
    <source>
        <dbReference type="PROSITE" id="PS51178"/>
    </source>
</evidence>
<reference evidence="13 14" key="1">
    <citation type="journal article" date="2019" name="Int. J. Syst. Evol. Microbiol.">
        <title>The Global Catalogue of Microorganisms (GCM) 10K type strain sequencing project: providing services to taxonomists for standard genome sequencing and annotation.</title>
        <authorList>
            <consortium name="The Broad Institute Genomics Platform"/>
            <consortium name="The Broad Institute Genome Sequencing Center for Infectious Disease"/>
            <person name="Wu L."/>
            <person name="Ma J."/>
        </authorList>
    </citation>
    <scope>NUCLEOTIDE SEQUENCE [LARGE SCALE GENOMIC DNA]</scope>
    <source>
        <strain evidence="13 14">JCM 1405</strain>
    </source>
</reference>
<sequence length="562" mass="61974">MIGTLLGNRYKLLEKIGEGGMSEVYKAQCELLNRFVAVKILKDEFARDSQFVEKFKREATAAASLSHNNIVNIYDVGSQQGVHYIVMEYIKGKTLKEVIVEKGILNSDDAISMAIQIAKALECAHRNNIIHRDIKPQNILVTEEGVVKVADFGIAKATNSATITNTAKVIGSAHYFSPEQAKGSFVDFRTDIYSLGIVMYEMVTGKVPYDAESPVSVALKHIQEQVIPPRNINSSLSEGFNNVILKAIEKEAIKRYQNIGELLLHLNKIKNKEPVNIKFIDSHNDRTRVMDPLKVDDEMEEEDLEDEEVLNSKNKKIVLAIVSIVLVLVVGFASGYFIFNGFSNKNTNISDQSVPVPKIIGLKEEDAKKKVEDSGLVFQVGGTEKSDEPVGTVISSFPSEGTPIKSKGEVRVIISGGKDNLLTPDLTEIDIEVAKDILNRFDLKIGSVSYRFDDNVPKNCIISQSPTKDSKIQPQTVVDVVVSKGPEVKYVAAPSLNGKTLEEALVILKELKLKLGNEAAVETTDESLNGKIFEQSVEPGTQIKEGTSIDVKCYRYYDGSEG</sequence>
<evidence type="ECO:0000256" key="10">
    <source>
        <dbReference type="SAM" id="Phobius"/>
    </source>
</evidence>
<keyword evidence="5 13" id="KW-0418">Kinase</keyword>
<keyword evidence="6 9" id="KW-0067">ATP-binding</keyword>
<evidence type="ECO:0000256" key="8">
    <source>
        <dbReference type="ARBA" id="ARBA00048679"/>
    </source>
</evidence>
<evidence type="ECO:0000256" key="7">
    <source>
        <dbReference type="ARBA" id="ARBA00047899"/>
    </source>
</evidence>
<organism evidence="13 14">
    <name type="scientific">Clostridium malenominatum</name>
    <dbReference type="NCBI Taxonomy" id="1539"/>
    <lineage>
        <taxon>Bacteria</taxon>
        <taxon>Bacillati</taxon>
        <taxon>Bacillota</taxon>
        <taxon>Clostridia</taxon>
        <taxon>Eubacteriales</taxon>
        <taxon>Clostridiaceae</taxon>
        <taxon>Clostridium</taxon>
    </lineage>
</organism>
<dbReference type="SUPFAM" id="SSF56112">
    <property type="entry name" value="Protein kinase-like (PK-like)"/>
    <property type="match status" value="1"/>
</dbReference>
<proteinExistence type="predicted"/>
<dbReference type="InterPro" id="IPR000719">
    <property type="entry name" value="Prot_kinase_dom"/>
</dbReference>
<feature type="domain" description="PASTA" evidence="12">
    <location>
        <begin position="417"/>
        <end position="484"/>
    </location>
</feature>
<feature type="domain" description="PASTA" evidence="12">
    <location>
        <begin position="485"/>
        <end position="555"/>
    </location>
</feature>
<dbReference type="InterPro" id="IPR008271">
    <property type="entry name" value="Ser/Thr_kinase_AS"/>
</dbReference>
<name>A0ABN1IWJ2_9CLOT</name>
<dbReference type="NCBIfam" id="NF033483">
    <property type="entry name" value="PknB_PASTA_kin"/>
    <property type="match status" value="1"/>
</dbReference>
<protein>
    <recommendedName>
        <fullName evidence="1">non-specific serine/threonine protein kinase</fullName>
        <ecNumber evidence="1">2.7.11.1</ecNumber>
    </recommendedName>
</protein>
<dbReference type="Proteomes" id="UP001500339">
    <property type="component" value="Unassembled WGS sequence"/>
</dbReference>
<dbReference type="PANTHER" id="PTHR43289:SF34">
    <property type="entry name" value="SERINE_THREONINE-PROTEIN KINASE YBDM-RELATED"/>
    <property type="match status" value="1"/>
</dbReference>
<keyword evidence="10" id="KW-1133">Transmembrane helix</keyword>
<dbReference type="Gene3D" id="3.30.10.20">
    <property type="match status" value="3"/>
</dbReference>
<dbReference type="InterPro" id="IPR011009">
    <property type="entry name" value="Kinase-like_dom_sf"/>
</dbReference>
<evidence type="ECO:0000256" key="3">
    <source>
        <dbReference type="ARBA" id="ARBA00022679"/>
    </source>
</evidence>
<feature type="transmembrane region" description="Helical" evidence="10">
    <location>
        <begin position="317"/>
        <end position="339"/>
    </location>
</feature>
<dbReference type="Gene3D" id="3.30.200.20">
    <property type="entry name" value="Phosphorylase Kinase, domain 1"/>
    <property type="match status" value="1"/>
</dbReference>
<evidence type="ECO:0000256" key="4">
    <source>
        <dbReference type="ARBA" id="ARBA00022741"/>
    </source>
</evidence>
<evidence type="ECO:0000256" key="5">
    <source>
        <dbReference type="ARBA" id="ARBA00022777"/>
    </source>
</evidence>
<dbReference type="SMART" id="SM00220">
    <property type="entry name" value="S_TKc"/>
    <property type="match status" value="1"/>
</dbReference>
<feature type="domain" description="Protein kinase" evidence="11">
    <location>
        <begin position="10"/>
        <end position="268"/>
    </location>
</feature>
<dbReference type="EMBL" id="BAAACF010000001">
    <property type="protein sequence ID" value="GAA0722792.1"/>
    <property type="molecule type" value="Genomic_DNA"/>
</dbReference>
<keyword evidence="4 9" id="KW-0547">Nucleotide-binding</keyword>
<dbReference type="PANTHER" id="PTHR43289">
    <property type="entry name" value="MITOGEN-ACTIVATED PROTEIN KINASE KINASE KINASE 20-RELATED"/>
    <property type="match status" value="1"/>
</dbReference>
<comment type="caution">
    <text evidence="13">The sequence shown here is derived from an EMBL/GenBank/DDBJ whole genome shotgun (WGS) entry which is preliminary data.</text>
</comment>
<keyword evidence="3" id="KW-0808">Transferase</keyword>
<dbReference type="InterPro" id="IPR017441">
    <property type="entry name" value="Protein_kinase_ATP_BS"/>
</dbReference>
<keyword evidence="14" id="KW-1185">Reference proteome</keyword>
<dbReference type="GO" id="GO:0016301">
    <property type="term" value="F:kinase activity"/>
    <property type="evidence" value="ECO:0007669"/>
    <property type="project" value="UniProtKB-KW"/>
</dbReference>
<gene>
    <name evidence="13" type="primary">pknB</name>
    <name evidence="13" type="ORF">GCM10008905_14670</name>
</gene>
<comment type="catalytic activity">
    <reaction evidence="7">
        <text>L-threonyl-[protein] + ATP = O-phospho-L-threonyl-[protein] + ADP + H(+)</text>
        <dbReference type="Rhea" id="RHEA:46608"/>
        <dbReference type="Rhea" id="RHEA-COMP:11060"/>
        <dbReference type="Rhea" id="RHEA-COMP:11605"/>
        <dbReference type="ChEBI" id="CHEBI:15378"/>
        <dbReference type="ChEBI" id="CHEBI:30013"/>
        <dbReference type="ChEBI" id="CHEBI:30616"/>
        <dbReference type="ChEBI" id="CHEBI:61977"/>
        <dbReference type="ChEBI" id="CHEBI:456216"/>
        <dbReference type="EC" id="2.7.11.1"/>
    </reaction>
</comment>
<evidence type="ECO:0000256" key="9">
    <source>
        <dbReference type="PROSITE-ProRule" id="PRU10141"/>
    </source>
</evidence>
<dbReference type="InterPro" id="IPR005543">
    <property type="entry name" value="PASTA_dom"/>
</dbReference>
<dbReference type="PROSITE" id="PS00107">
    <property type="entry name" value="PROTEIN_KINASE_ATP"/>
    <property type="match status" value="1"/>
</dbReference>
<accession>A0ABN1IWJ2</accession>
<evidence type="ECO:0000256" key="2">
    <source>
        <dbReference type="ARBA" id="ARBA00022527"/>
    </source>
</evidence>
<dbReference type="Gene3D" id="1.10.510.10">
    <property type="entry name" value="Transferase(Phosphotransferase) domain 1"/>
    <property type="match status" value="1"/>
</dbReference>